<dbReference type="AlphaFoldDB" id="A0A9Q3KWJ4"/>
<dbReference type="EMBL" id="AVOT02130379">
    <property type="protein sequence ID" value="MBW0588389.1"/>
    <property type="molecule type" value="Genomic_DNA"/>
</dbReference>
<evidence type="ECO:0000313" key="2">
    <source>
        <dbReference type="Proteomes" id="UP000765509"/>
    </source>
</evidence>
<proteinExistence type="predicted"/>
<dbReference type="Proteomes" id="UP000765509">
    <property type="component" value="Unassembled WGS sequence"/>
</dbReference>
<sequence>MYLAYKFTNNQMKGEIAPVRWQDVRLTTDVEEKEKLLFKGMFIIEIEADLMETLTPPVQEYPLLRRYRKKLKIFQITEQQDPMQYPMSSSN</sequence>
<evidence type="ECO:0000313" key="1">
    <source>
        <dbReference type="EMBL" id="MBW0588389.1"/>
    </source>
</evidence>
<gene>
    <name evidence="1" type="ORF">O181_128104</name>
</gene>
<reference evidence="1" key="1">
    <citation type="submission" date="2021-03" db="EMBL/GenBank/DDBJ databases">
        <title>Draft genome sequence of rust myrtle Austropuccinia psidii MF-1, a brazilian biotype.</title>
        <authorList>
            <person name="Quecine M.C."/>
            <person name="Pachon D.M.R."/>
            <person name="Bonatelli M.L."/>
            <person name="Correr F.H."/>
            <person name="Franceschini L.M."/>
            <person name="Leite T.F."/>
            <person name="Margarido G.R.A."/>
            <person name="Almeida C.A."/>
            <person name="Ferrarezi J.A."/>
            <person name="Labate C.A."/>
        </authorList>
    </citation>
    <scope>NUCLEOTIDE SEQUENCE</scope>
    <source>
        <strain evidence="1">MF-1</strain>
    </source>
</reference>
<accession>A0A9Q3KWJ4</accession>
<name>A0A9Q3KWJ4_9BASI</name>
<organism evidence="1 2">
    <name type="scientific">Austropuccinia psidii MF-1</name>
    <dbReference type="NCBI Taxonomy" id="1389203"/>
    <lineage>
        <taxon>Eukaryota</taxon>
        <taxon>Fungi</taxon>
        <taxon>Dikarya</taxon>
        <taxon>Basidiomycota</taxon>
        <taxon>Pucciniomycotina</taxon>
        <taxon>Pucciniomycetes</taxon>
        <taxon>Pucciniales</taxon>
        <taxon>Sphaerophragmiaceae</taxon>
        <taxon>Austropuccinia</taxon>
    </lineage>
</organism>
<protein>
    <submittedName>
        <fullName evidence="1">Uncharacterized protein</fullName>
    </submittedName>
</protein>
<comment type="caution">
    <text evidence="1">The sequence shown here is derived from an EMBL/GenBank/DDBJ whole genome shotgun (WGS) entry which is preliminary data.</text>
</comment>
<keyword evidence="2" id="KW-1185">Reference proteome</keyword>